<dbReference type="NCBIfam" id="TIGR00091">
    <property type="entry name" value="tRNA (guanosine(46)-N7)-methyltransferase TrmB"/>
    <property type="match status" value="1"/>
</dbReference>
<comment type="similarity">
    <text evidence="7">Belongs to the class I-like SAM-binding methyltransferase superfamily. TrmB family.</text>
</comment>
<dbReference type="Pfam" id="PF02390">
    <property type="entry name" value="Methyltransf_4"/>
    <property type="match status" value="1"/>
</dbReference>
<feature type="binding site" evidence="7">
    <location>
        <position position="109"/>
    </location>
    <ligand>
        <name>S-adenosyl-L-methionine</name>
        <dbReference type="ChEBI" id="CHEBI:59789"/>
    </ligand>
</feature>
<dbReference type="Gene3D" id="3.40.50.150">
    <property type="entry name" value="Vaccinia Virus protein VP39"/>
    <property type="match status" value="1"/>
</dbReference>
<feature type="binding site" evidence="7">
    <location>
        <position position="131"/>
    </location>
    <ligand>
        <name>S-adenosyl-L-methionine</name>
        <dbReference type="ChEBI" id="CHEBI:59789"/>
    </ligand>
</feature>
<evidence type="ECO:0000313" key="8">
    <source>
        <dbReference type="EMBL" id="MBM6576491.1"/>
    </source>
</evidence>
<evidence type="ECO:0000313" key="9">
    <source>
        <dbReference type="Proteomes" id="UP000763641"/>
    </source>
</evidence>
<dbReference type="SUPFAM" id="SSF53335">
    <property type="entry name" value="S-adenosyl-L-methionine-dependent methyltransferases"/>
    <property type="match status" value="1"/>
</dbReference>
<sequence>MNDPAVIRRLYGRRQGHKLRTGQAALVEELLPQVAVPDTGPLDAATLFGNERPLHLEIGFGAGEHLAGQAAAHPEAGFIGCEPFLNGVVGALNHIRDEALDNVRLHMGDALEVVERLPDASLERVYLLHPDPWPKARHAKRRMMNHGPLDAIAAKLRPGGEFRLGTDDPTYCRWSMMVMNQRRDFVWQASEAADFLTRPADWPETRYERKARRQGHEVWYFRYVRV</sequence>
<evidence type="ECO:0000256" key="4">
    <source>
        <dbReference type="ARBA" id="ARBA00022679"/>
    </source>
</evidence>
<dbReference type="RefSeq" id="WP_204198601.1">
    <property type="nucleotide sequence ID" value="NZ_JAFEMC010000002.1"/>
</dbReference>
<evidence type="ECO:0000256" key="7">
    <source>
        <dbReference type="HAMAP-Rule" id="MF_01057"/>
    </source>
</evidence>
<feature type="binding site" evidence="7">
    <location>
        <position position="135"/>
    </location>
    <ligand>
        <name>substrate</name>
    </ligand>
</feature>
<accession>A0ABS2D6E4</accession>
<dbReference type="PANTHER" id="PTHR23417">
    <property type="entry name" value="3-DEOXY-D-MANNO-OCTULOSONIC-ACID TRANSFERASE/TRNA GUANINE-N 7 - -METHYLTRANSFERASE"/>
    <property type="match status" value="1"/>
</dbReference>
<keyword evidence="6 7" id="KW-0819">tRNA processing</keyword>
<dbReference type="GO" id="GO:0008176">
    <property type="term" value="F:tRNA (guanine(46)-N7)-methyltransferase activity"/>
    <property type="evidence" value="ECO:0007669"/>
    <property type="project" value="UniProtKB-EC"/>
</dbReference>
<feature type="binding site" evidence="7">
    <location>
        <position position="167"/>
    </location>
    <ligand>
        <name>substrate</name>
    </ligand>
</feature>
<organism evidence="8 9">
    <name type="scientific">Sphingomonas longa</name>
    <dbReference type="NCBI Taxonomy" id="2778730"/>
    <lineage>
        <taxon>Bacteria</taxon>
        <taxon>Pseudomonadati</taxon>
        <taxon>Pseudomonadota</taxon>
        <taxon>Alphaproteobacteria</taxon>
        <taxon>Sphingomonadales</taxon>
        <taxon>Sphingomonadaceae</taxon>
        <taxon>Sphingomonas</taxon>
    </lineage>
</organism>
<comment type="caution">
    <text evidence="8">The sequence shown here is derived from an EMBL/GenBank/DDBJ whole genome shotgun (WGS) entry which is preliminary data.</text>
</comment>
<dbReference type="EC" id="2.1.1.33" evidence="7"/>
<dbReference type="Proteomes" id="UP000763641">
    <property type="component" value="Unassembled WGS sequence"/>
</dbReference>
<dbReference type="HAMAP" id="MF_01057">
    <property type="entry name" value="tRNA_methyltr_TrmB"/>
    <property type="match status" value="1"/>
</dbReference>
<comment type="function">
    <text evidence="2 7">Catalyzes the formation of N(7)-methylguanine at position 46 (m7G46) in tRNA.</text>
</comment>
<evidence type="ECO:0000256" key="3">
    <source>
        <dbReference type="ARBA" id="ARBA00022603"/>
    </source>
</evidence>
<protein>
    <recommendedName>
        <fullName evidence="7">tRNA (guanine-N(7)-)-methyltransferase</fullName>
        <ecNumber evidence="7">2.1.1.33</ecNumber>
    </recommendedName>
    <alternativeName>
        <fullName evidence="7">tRNA (guanine(46)-N(7))-methyltransferase</fullName>
    </alternativeName>
    <alternativeName>
        <fullName evidence="7">tRNA(m7G46)-methyltransferase</fullName>
    </alternativeName>
</protein>
<evidence type="ECO:0000256" key="5">
    <source>
        <dbReference type="ARBA" id="ARBA00022691"/>
    </source>
</evidence>
<keyword evidence="9" id="KW-1185">Reference proteome</keyword>
<keyword evidence="3 7" id="KW-0489">Methyltransferase</keyword>
<dbReference type="PANTHER" id="PTHR23417:SF14">
    <property type="entry name" value="PENTACOTRIPEPTIDE-REPEAT REGION OF PRORP DOMAIN-CONTAINING PROTEIN"/>
    <property type="match status" value="1"/>
</dbReference>
<gene>
    <name evidence="7 8" type="primary">trmB</name>
    <name evidence="8" type="ORF">ILT43_08900</name>
</gene>
<comment type="pathway">
    <text evidence="7">tRNA modification; N(7)-methylguanine-tRNA biosynthesis.</text>
</comment>
<dbReference type="InterPro" id="IPR055361">
    <property type="entry name" value="tRNA_methyltr_TrmB_bact"/>
</dbReference>
<dbReference type="EMBL" id="JAFEMC010000002">
    <property type="protein sequence ID" value="MBM6576491.1"/>
    <property type="molecule type" value="Genomic_DNA"/>
</dbReference>
<dbReference type="InterPro" id="IPR029063">
    <property type="entry name" value="SAM-dependent_MTases_sf"/>
</dbReference>
<evidence type="ECO:0000256" key="2">
    <source>
        <dbReference type="ARBA" id="ARBA00003015"/>
    </source>
</evidence>
<feature type="binding site" evidence="7">
    <location>
        <position position="82"/>
    </location>
    <ligand>
        <name>S-adenosyl-L-methionine</name>
        <dbReference type="ChEBI" id="CHEBI:59789"/>
    </ligand>
</feature>
<keyword evidence="4 7" id="KW-0808">Transferase</keyword>
<feature type="binding site" evidence="7">
    <location>
        <position position="57"/>
    </location>
    <ligand>
        <name>S-adenosyl-L-methionine</name>
        <dbReference type="ChEBI" id="CHEBI:59789"/>
    </ligand>
</feature>
<dbReference type="InterPro" id="IPR003358">
    <property type="entry name" value="tRNA_(Gua-N-7)_MeTrfase_Trmb"/>
</dbReference>
<proteinExistence type="inferred from homology"/>
<comment type="caution">
    <text evidence="7">Lacks conserved residue(s) required for the propagation of feature annotation.</text>
</comment>
<evidence type="ECO:0000256" key="6">
    <source>
        <dbReference type="ARBA" id="ARBA00022694"/>
    </source>
</evidence>
<comment type="catalytic activity">
    <reaction evidence="1 7">
        <text>guanosine(46) in tRNA + S-adenosyl-L-methionine = N(7)-methylguanosine(46) in tRNA + S-adenosyl-L-homocysteine</text>
        <dbReference type="Rhea" id="RHEA:42708"/>
        <dbReference type="Rhea" id="RHEA-COMP:10188"/>
        <dbReference type="Rhea" id="RHEA-COMP:10189"/>
        <dbReference type="ChEBI" id="CHEBI:57856"/>
        <dbReference type="ChEBI" id="CHEBI:59789"/>
        <dbReference type="ChEBI" id="CHEBI:74269"/>
        <dbReference type="ChEBI" id="CHEBI:74480"/>
        <dbReference type="EC" id="2.1.1.33"/>
    </reaction>
</comment>
<reference evidence="8 9" key="1">
    <citation type="submission" date="2020-12" db="EMBL/GenBank/DDBJ databases">
        <title>Sphingomonas sp.</title>
        <authorList>
            <person name="Kim M.K."/>
        </authorList>
    </citation>
    <scope>NUCLEOTIDE SEQUENCE [LARGE SCALE GENOMIC DNA]</scope>
    <source>
        <strain evidence="8 9">BT552</strain>
    </source>
</reference>
<evidence type="ECO:0000256" key="1">
    <source>
        <dbReference type="ARBA" id="ARBA00000142"/>
    </source>
</evidence>
<feature type="binding site" evidence="7">
    <location>
        <begin position="205"/>
        <end position="208"/>
    </location>
    <ligand>
        <name>substrate</name>
    </ligand>
</feature>
<name>A0ABS2D6E4_9SPHN</name>
<keyword evidence="5 7" id="KW-0949">S-adenosyl-L-methionine</keyword>
<dbReference type="PROSITE" id="PS51625">
    <property type="entry name" value="SAM_MT_TRMB"/>
    <property type="match status" value="1"/>
</dbReference>